<dbReference type="Proteomes" id="UP000481033">
    <property type="component" value="Unassembled WGS sequence"/>
</dbReference>
<reference evidence="2 3" key="1">
    <citation type="journal article" date="2020" name="Microb. Ecol.">
        <title>Ecogenomics of the Marine Benthic Filamentous Cyanobacterium Adonisia.</title>
        <authorList>
            <person name="Walter J.M."/>
            <person name="Coutinho F.H."/>
            <person name="Leomil L."/>
            <person name="Hargreaves P.I."/>
            <person name="Campeao M.E."/>
            <person name="Vieira V.V."/>
            <person name="Silva B.S."/>
            <person name="Fistarol G.O."/>
            <person name="Salomon P.S."/>
            <person name="Sawabe T."/>
            <person name="Mino S."/>
            <person name="Hosokawa M."/>
            <person name="Miyashita H."/>
            <person name="Maruyama F."/>
            <person name="van Verk M.C."/>
            <person name="Dutilh B.E."/>
            <person name="Thompson C.C."/>
            <person name="Thompson F.L."/>
        </authorList>
    </citation>
    <scope>NUCLEOTIDE SEQUENCE [LARGE SCALE GENOMIC DNA]</scope>
    <source>
        <strain evidence="2 3">CCMR0081</strain>
    </source>
</reference>
<protein>
    <recommendedName>
        <fullName evidence="4">Ribbon-helix-helix protein CopG domain-containing protein</fullName>
    </recommendedName>
</protein>
<accession>A0A6M0RCT6</accession>
<evidence type="ECO:0000256" key="1">
    <source>
        <dbReference type="SAM" id="MobiDB-lite"/>
    </source>
</evidence>
<organism evidence="2 3">
    <name type="scientific">Adonisia turfae CCMR0081</name>
    <dbReference type="NCBI Taxonomy" id="2292702"/>
    <lineage>
        <taxon>Bacteria</taxon>
        <taxon>Bacillati</taxon>
        <taxon>Cyanobacteriota</taxon>
        <taxon>Adonisia</taxon>
        <taxon>Adonisia turfae</taxon>
    </lineage>
</organism>
<sequence length="66" mass="7355">MLMPRQRGIPADRDEIKSQHSVTLGPTAWDGLKALADKHGYKSRSELLEAIGRGEVELTIKQDKPD</sequence>
<evidence type="ECO:0000313" key="2">
    <source>
        <dbReference type="EMBL" id="NEZ54178.1"/>
    </source>
</evidence>
<feature type="region of interest" description="Disordered" evidence="1">
    <location>
        <begin position="1"/>
        <end position="20"/>
    </location>
</feature>
<evidence type="ECO:0000313" key="3">
    <source>
        <dbReference type="Proteomes" id="UP000481033"/>
    </source>
</evidence>
<comment type="caution">
    <text evidence="2">The sequence shown here is derived from an EMBL/GenBank/DDBJ whole genome shotgun (WGS) entry which is preliminary data.</text>
</comment>
<name>A0A6M0RCT6_9CYAN</name>
<dbReference type="RefSeq" id="WP_163695507.1">
    <property type="nucleotide sequence ID" value="NZ_QXHD01000001.1"/>
</dbReference>
<evidence type="ECO:0008006" key="4">
    <source>
        <dbReference type="Google" id="ProtNLM"/>
    </source>
</evidence>
<dbReference type="EMBL" id="QXHD01000001">
    <property type="protein sequence ID" value="NEZ54178.1"/>
    <property type="molecule type" value="Genomic_DNA"/>
</dbReference>
<gene>
    <name evidence="2" type="ORF">DXZ20_00345</name>
</gene>
<proteinExistence type="predicted"/>
<dbReference type="AlphaFoldDB" id="A0A6M0RCT6"/>
<keyword evidence="3" id="KW-1185">Reference proteome</keyword>